<dbReference type="EMBL" id="CP023691">
    <property type="protein sequence ID" value="QEV50353.1"/>
    <property type="molecule type" value="Genomic_DNA"/>
</dbReference>
<evidence type="ECO:0000256" key="3">
    <source>
        <dbReference type="ARBA" id="ARBA00022448"/>
    </source>
</evidence>
<proteinExistence type="inferred from homology"/>
<comment type="subcellular location">
    <subcellularLocation>
        <location evidence="1">Cell membrane</location>
        <topology evidence="1">Multi-pass membrane protein</topology>
    </subcellularLocation>
</comment>
<dbReference type="GO" id="GO:0055085">
    <property type="term" value="P:transmembrane transport"/>
    <property type="evidence" value="ECO:0007669"/>
    <property type="project" value="TreeGrafter"/>
</dbReference>
<dbReference type="PANTHER" id="PTHR21716:SF53">
    <property type="entry name" value="PERMEASE PERM-RELATED"/>
    <property type="match status" value="1"/>
</dbReference>
<protein>
    <submittedName>
        <fullName evidence="10">AI-2E family transporter</fullName>
    </submittedName>
</protein>
<dbReference type="Proteomes" id="UP000325458">
    <property type="component" value="Chromosome"/>
</dbReference>
<evidence type="ECO:0000256" key="4">
    <source>
        <dbReference type="ARBA" id="ARBA00022475"/>
    </source>
</evidence>
<dbReference type="GO" id="GO:0005886">
    <property type="term" value="C:plasma membrane"/>
    <property type="evidence" value="ECO:0007669"/>
    <property type="project" value="UniProtKB-SubCell"/>
</dbReference>
<evidence type="ECO:0000313" key="10">
    <source>
        <dbReference type="EMBL" id="QEV50353.1"/>
    </source>
</evidence>
<keyword evidence="6 9" id="KW-1133">Transmembrane helix</keyword>
<feature type="region of interest" description="Disordered" evidence="8">
    <location>
        <begin position="1"/>
        <end position="112"/>
    </location>
</feature>
<keyword evidence="7 9" id="KW-0472">Membrane</keyword>
<gene>
    <name evidence="10" type="ORF">CP981_00410</name>
</gene>
<feature type="compositionally biased region" description="Basic and acidic residues" evidence="8">
    <location>
        <begin position="62"/>
        <end position="71"/>
    </location>
</feature>
<dbReference type="InterPro" id="IPR002549">
    <property type="entry name" value="AI-2E-like"/>
</dbReference>
<accession>A0AAE6NCX8</accession>
<dbReference type="KEGG" id="spla:CP981_00410"/>
<feature type="transmembrane region" description="Helical" evidence="9">
    <location>
        <begin position="145"/>
        <end position="166"/>
    </location>
</feature>
<keyword evidence="4" id="KW-1003">Cell membrane</keyword>
<feature type="transmembrane region" description="Helical" evidence="9">
    <location>
        <begin position="322"/>
        <end position="346"/>
    </location>
</feature>
<feature type="transmembrane region" description="Helical" evidence="9">
    <location>
        <begin position="366"/>
        <end position="394"/>
    </location>
</feature>
<evidence type="ECO:0000256" key="5">
    <source>
        <dbReference type="ARBA" id="ARBA00022692"/>
    </source>
</evidence>
<sequence length="458" mass="47708">MRRQPAPLGECTPAHVRRPLRGDTTSGYAPSVRTSSRAAVVPLPALVTGGAGGGDGPVRNRSGGERERSPDVHGNGPRRPRGTTRRTARGVRAPSVRRARGRVPDRSPGKGAEVSPILRVVAGYAWRLIIVGAAAYAIFAALGRFHLVTLAVFLALVLTALLEPAVSLLSRWMPRSAAVAIGLVVGILLLFSILSLIGATVAGEWDGLRREFVGGVQRIERWFEGPPVHLRPGTLSDLQSRLSRFVTSHRATLISTALSGVGQAVAVLTVGVLALFCSIFFLHSGDRMWEWFGGQLPVGGRQPVHAAGCAAWFTFTGYTRGIVVVAAINAVLVGAGLFALGIPLALPLAVLEFFAAFIPLVGSPVALAIAAVVALAAKGPVVAAVVVLLIVVIGQIEGHVLHPLVMSRAVRLHPVVVALTVICGSVTAGVLGAVVAVPMVSVAWSVYGVLRVPAEPAS</sequence>
<evidence type="ECO:0000313" key="11">
    <source>
        <dbReference type="Proteomes" id="UP000325458"/>
    </source>
</evidence>
<evidence type="ECO:0000256" key="7">
    <source>
        <dbReference type="ARBA" id="ARBA00023136"/>
    </source>
</evidence>
<feature type="compositionally biased region" description="Polar residues" evidence="8">
    <location>
        <begin position="23"/>
        <end position="37"/>
    </location>
</feature>
<evidence type="ECO:0000256" key="1">
    <source>
        <dbReference type="ARBA" id="ARBA00004651"/>
    </source>
</evidence>
<feature type="transmembrane region" description="Helical" evidence="9">
    <location>
        <begin position="116"/>
        <end position="139"/>
    </location>
</feature>
<keyword evidence="5 9" id="KW-0812">Transmembrane</keyword>
<evidence type="ECO:0000256" key="8">
    <source>
        <dbReference type="SAM" id="MobiDB-lite"/>
    </source>
</evidence>
<evidence type="ECO:0000256" key="9">
    <source>
        <dbReference type="SAM" id="Phobius"/>
    </source>
</evidence>
<comment type="similarity">
    <text evidence="2">Belongs to the autoinducer-2 exporter (AI-2E) (TC 2.A.86) family.</text>
</comment>
<feature type="transmembrane region" description="Helical" evidence="9">
    <location>
        <begin position="261"/>
        <end position="282"/>
    </location>
</feature>
<feature type="transmembrane region" description="Helical" evidence="9">
    <location>
        <begin position="178"/>
        <end position="202"/>
    </location>
</feature>
<reference evidence="10 11" key="1">
    <citation type="submission" date="2017-09" db="EMBL/GenBank/DDBJ databases">
        <authorList>
            <person name="Lee N."/>
            <person name="Cho B.-K."/>
        </authorList>
    </citation>
    <scope>NUCLEOTIDE SEQUENCE [LARGE SCALE GENOMIC DNA]</scope>
    <source>
        <strain evidence="10 11">ATCC 23948</strain>
    </source>
</reference>
<dbReference type="PANTHER" id="PTHR21716">
    <property type="entry name" value="TRANSMEMBRANE PROTEIN"/>
    <property type="match status" value="1"/>
</dbReference>
<evidence type="ECO:0000256" key="6">
    <source>
        <dbReference type="ARBA" id="ARBA00022989"/>
    </source>
</evidence>
<name>A0AAE6NCX8_STRPT</name>
<dbReference type="Pfam" id="PF01594">
    <property type="entry name" value="AI-2E_transport"/>
    <property type="match status" value="1"/>
</dbReference>
<feature type="transmembrane region" description="Helical" evidence="9">
    <location>
        <begin position="415"/>
        <end position="444"/>
    </location>
</feature>
<organism evidence="10 11">
    <name type="scientific">Streptomyces platensis</name>
    <dbReference type="NCBI Taxonomy" id="58346"/>
    <lineage>
        <taxon>Bacteria</taxon>
        <taxon>Bacillati</taxon>
        <taxon>Actinomycetota</taxon>
        <taxon>Actinomycetes</taxon>
        <taxon>Kitasatosporales</taxon>
        <taxon>Streptomycetaceae</taxon>
        <taxon>Streptomyces</taxon>
    </lineage>
</organism>
<feature type="compositionally biased region" description="Basic residues" evidence="8">
    <location>
        <begin position="76"/>
        <end position="101"/>
    </location>
</feature>
<dbReference type="AlphaFoldDB" id="A0AAE6NCX8"/>
<keyword evidence="3" id="KW-0813">Transport</keyword>
<evidence type="ECO:0000256" key="2">
    <source>
        <dbReference type="ARBA" id="ARBA00009773"/>
    </source>
</evidence>